<dbReference type="EMBL" id="CAUOFW020003835">
    <property type="protein sequence ID" value="CAK9162306.1"/>
    <property type="molecule type" value="Genomic_DNA"/>
</dbReference>
<accession>A0ABC8SYQ7</accession>
<comment type="caution">
    <text evidence="1">The sequence shown here is derived from an EMBL/GenBank/DDBJ whole genome shotgun (WGS) entry which is preliminary data.</text>
</comment>
<gene>
    <name evidence="1" type="ORF">ILEXP_LOCUS31169</name>
</gene>
<organism evidence="1 2">
    <name type="scientific">Ilex paraguariensis</name>
    <name type="common">yerba mate</name>
    <dbReference type="NCBI Taxonomy" id="185542"/>
    <lineage>
        <taxon>Eukaryota</taxon>
        <taxon>Viridiplantae</taxon>
        <taxon>Streptophyta</taxon>
        <taxon>Embryophyta</taxon>
        <taxon>Tracheophyta</taxon>
        <taxon>Spermatophyta</taxon>
        <taxon>Magnoliopsida</taxon>
        <taxon>eudicotyledons</taxon>
        <taxon>Gunneridae</taxon>
        <taxon>Pentapetalae</taxon>
        <taxon>asterids</taxon>
        <taxon>campanulids</taxon>
        <taxon>Aquifoliales</taxon>
        <taxon>Aquifoliaceae</taxon>
        <taxon>Ilex</taxon>
    </lineage>
</organism>
<proteinExistence type="predicted"/>
<keyword evidence="2" id="KW-1185">Reference proteome</keyword>
<dbReference type="AlphaFoldDB" id="A0ABC8SYQ7"/>
<sequence length="67" mass="7684">MVVVANPDAKELRGKKIDMIDELAIVYDNDQATEEWACSRKDIIANPSRQMNDSDESTHQYSILMRI</sequence>
<protein>
    <submittedName>
        <fullName evidence="1">Uncharacterized protein</fullName>
    </submittedName>
</protein>
<dbReference type="Proteomes" id="UP001642360">
    <property type="component" value="Unassembled WGS sequence"/>
</dbReference>
<evidence type="ECO:0000313" key="1">
    <source>
        <dbReference type="EMBL" id="CAK9162306.1"/>
    </source>
</evidence>
<evidence type="ECO:0000313" key="2">
    <source>
        <dbReference type="Proteomes" id="UP001642360"/>
    </source>
</evidence>
<name>A0ABC8SYQ7_9AQUA</name>
<reference evidence="1 2" key="1">
    <citation type="submission" date="2024-02" db="EMBL/GenBank/DDBJ databases">
        <authorList>
            <person name="Vignale AGUSTIN F."/>
            <person name="Sosa J E."/>
            <person name="Modenutti C."/>
        </authorList>
    </citation>
    <scope>NUCLEOTIDE SEQUENCE [LARGE SCALE GENOMIC DNA]</scope>
</reference>